<accession>D2BJM2</accession>
<evidence type="ECO:0000259" key="8">
    <source>
        <dbReference type="PROSITE" id="PS51332"/>
    </source>
</evidence>
<dbReference type="Pfam" id="PF04055">
    <property type="entry name" value="Radical_SAM"/>
    <property type="match status" value="1"/>
</dbReference>
<keyword evidence="2" id="KW-0489">Methyltransferase</keyword>
<dbReference type="HOGENOM" id="CLU_021572_0_0_0"/>
<dbReference type="Pfam" id="PF05402">
    <property type="entry name" value="PqqD"/>
    <property type="match status" value="1"/>
</dbReference>
<gene>
    <name evidence="10" type="primary">rdhI</name>
    <name evidence="10" type="ordered locus">DhcVS_1423</name>
</gene>
<organism evidence="10 11">
    <name type="scientific">Dehalococcoides mccartyi (strain VS)</name>
    <dbReference type="NCBI Taxonomy" id="311424"/>
    <lineage>
        <taxon>Bacteria</taxon>
        <taxon>Bacillati</taxon>
        <taxon>Chloroflexota</taxon>
        <taxon>Dehalococcoidia</taxon>
        <taxon>Dehalococcoidales</taxon>
        <taxon>Dehalococcoidaceae</taxon>
        <taxon>Dehalococcoides</taxon>
    </lineage>
</organism>
<keyword evidence="6" id="KW-0408">Iron</keyword>
<dbReference type="OrthoDB" id="9801424at2"/>
<keyword evidence="7" id="KW-0411">Iron-sulfur</keyword>
<dbReference type="EMBL" id="CP001827">
    <property type="protein sequence ID" value="ACZ62522.1"/>
    <property type="molecule type" value="Genomic_DNA"/>
</dbReference>
<dbReference type="InterPro" id="IPR006158">
    <property type="entry name" value="Cobalamin-bd"/>
</dbReference>
<evidence type="ECO:0000256" key="2">
    <source>
        <dbReference type="ARBA" id="ARBA00022603"/>
    </source>
</evidence>
<keyword evidence="5" id="KW-0479">Metal-binding</keyword>
<dbReference type="InterPro" id="IPR051198">
    <property type="entry name" value="BchE-like"/>
</dbReference>
<evidence type="ECO:0000256" key="7">
    <source>
        <dbReference type="ARBA" id="ARBA00023014"/>
    </source>
</evidence>
<keyword evidence="4" id="KW-0949">S-adenosyl-L-methionine</keyword>
<dbReference type="InterPro" id="IPR006638">
    <property type="entry name" value="Elp3/MiaA/NifB-like_rSAM"/>
</dbReference>
<feature type="domain" description="Radical SAM core" evidence="9">
    <location>
        <begin position="309"/>
        <end position="537"/>
    </location>
</feature>
<dbReference type="eggNOG" id="COG1032">
    <property type="taxonomic scope" value="Bacteria"/>
</dbReference>
<dbReference type="GO" id="GO:0046872">
    <property type="term" value="F:metal ion binding"/>
    <property type="evidence" value="ECO:0007669"/>
    <property type="project" value="UniProtKB-KW"/>
</dbReference>
<evidence type="ECO:0000256" key="5">
    <source>
        <dbReference type="ARBA" id="ARBA00022723"/>
    </source>
</evidence>
<dbReference type="InterPro" id="IPR041881">
    <property type="entry name" value="PqqD_sf"/>
</dbReference>
<dbReference type="SUPFAM" id="SSF102114">
    <property type="entry name" value="Radical SAM enzymes"/>
    <property type="match status" value="1"/>
</dbReference>
<dbReference type="SMART" id="SM00729">
    <property type="entry name" value="Elp3"/>
    <property type="match status" value="1"/>
</dbReference>
<evidence type="ECO:0000256" key="4">
    <source>
        <dbReference type="ARBA" id="ARBA00022691"/>
    </source>
</evidence>
<evidence type="ECO:0000259" key="9">
    <source>
        <dbReference type="PROSITE" id="PS51918"/>
    </source>
</evidence>
<name>D2BJM2_DEHMV</name>
<reference evidence="10 11" key="1">
    <citation type="journal article" date="2009" name="PLoS Genet.">
        <title>Localized plasticity in the streamlined genomes of vinyl chloride respiring Dehalococcoides.</title>
        <authorList>
            <person name="McMurdie P.J."/>
            <person name="Behrens S.F."/>
            <person name="Muller J.A."/>
            <person name="Goke J."/>
            <person name="Ritalahti K.M."/>
            <person name="Wagner R."/>
            <person name="Goltsman E."/>
            <person name="Lapidus A."/>
            <person name="Holmes S."/>
            <person name="Loffler F.E."/>
            <person name="Spormann A.M."/>
        </authorList>
    </citation>
    <scope>NUCLEOTIDE SEQUENCE [LARGE SCALE GENOMIC DNA]</scope>
    <source>
        <strain evidence="10 11">VS</strain>
    </source>
</reference>
<dbReference type="InterPro" id="IPR023404">
    <property type="entry name" value="rSAM_horseshoe"/>
</dbReference>
<dbReference type="PROSITE" id="PS51332">
    <property type="entry name" value="B12_BINDING"/>
    <property type="match status" value="1"/>
</dbReference>
<feature type="domain" description="B12-binding" evidence="8">
    <location>
        <begin position="126"/>
        <end position="269"/>
    </location>
</feature>
<dbReference type="PANTHER" id="PTHR43409:SF7">
    <property type="entry name" value="BLL1977 PROTEIN"/>
    <property type="match status" value="1"/>
</dbReference>
<dbReference type="SFLD" id="SFLDG01082">
    <property type="entry name" value="B12-binding_domain_containing"/>
    <property type="match status" value="1"/>
</dbReference>
<dbReference type="InterPro" id="IPR034466">
    <property type="entry name" value="Methyltransferase_Class_B"/>
</dbReference>
<evidence type="ECO:0000256" key="1">
    <source>
        <dbReference type="ARBA" id="ARBA00001966"/>
    </source>
</evidence>
<evidence type="ECO:0000313" key="11">
    <source>
        <dbReference type="Proteomes" id="UP000002506"/>
    </source>
</evidence>
<dbReference type="KEGG" id="dev:DhcVS_1423"/>
<dbReference type="SFLD" id="SFLDS00029">
    <property type="entry name" value="Radical_SAM"/>
    <property type="match status" value="1"/>
</dbReference>
<dbReference type="Gene3D" id="1.10.10.1150">
    <property type="entry name" value="Coenzyme PQQ synthesis protein D (PqqD)"/>
    <property type="match status" value="1"/>
</dbReference>
<dbReference type="Gene3D" id="3.40.50.280">
    <property type="entry name" value="Cobalamin-binding domain"/>
    <property type="match status" value="1"/>
</dbReference>
<dbReference type="Gene3D" id="3.80.30.20">
    <property type="entry name" value="tm_1862 like domain"/>
    <property type="match status" value="1"/>
</dbReference>
<dbReference type="GO" id="GO:0003824">
    <property type="term" value="F:catalytic activity"/>
    <property type="evidence" value="ECO:0007669"/>
    <property type="project" value="InterPro"/>
</dbReference>
<dbReference type="PROSITE" id="PS51918">
    <property type="entry name" value="RADICAL_SAM"/>
    <property type="match status" value="1"/>
</dbReference>
<protein>
    <submittedName>
        <fullName evidence="10">Radical SAM/B12 binding domain protein</fullName>
    </submittedName>
</protein>
<dbReference type="InterPro" id="IPR008792">
    <property type="entry name" value="PQQD"/>
</dbReference>
<evidence type="ECO:0000256" key="3">
    <source>
        <dbReference type="ARBA" id="ARBA00022679"/>
    </source>
</evidence>
<sequence>MKTLLIFPPQWIPYQTYLSLPSLTAYLKENGIDTVQYDFNLEAYNAFFSEEYLRSLKTGLNAEFKRLDSSRSLSPLDQQYYNDLFIAGASLEKVAGGISKAKAVFHDSTSYYDPDILAQARETLNQAMAIISTAHFPTRLDLSSFEMGAYRRSYRDIKDATVDNAQNPYIKLCREKLLPFIAGCRPDIIGISIAGDSQLLPSLTLARQLKAANPKVHIVIGGYIVTLLGDVIARHEELFKLFFDSAVVNEGEQPLLELVKCLESGRSLSEVPNLIYFDGCIRVNQTRPSLKIDSLPTPCFEGLNLGDYLSPEPVLPLLASRGCYWGKCAFCSHNEAYGWRYQKRDAVKIAEDMRVLSVKHQIDKFAFADEGLAPSLANKLSEELINRGIKASCSVNVRLELGFTPELCFKMRKAGFRVLFLGLESGCNRILEHMEKGTTKEIAAQVCRNIYRADIWNHLYVFLGFPTESAAEAGETIDFLAENRDIIHSFNIDFFSLGKGSAVSKLPEKYGVTAVIENKKADEFKLSRSYQTSCGLSSQEACEMSIHSWAELINQHPSRDIFKRLLVADLLPYVSRYSLVTDLLSAAEISPKAEKPQDYPVNASAVPLLSKQLNSAVLNFNLAKIRQNISRKLTQSATPEKTTVVYEPVRSRLITLTRTELAILGLCDGRRDLEQIVDALSAGYNAPRDIIEKDCRQFLRLLREMQIISFKNKPA</sequence>
<dbReference type="InterPro" id="IPR007197">
    <property type="entry name" value="rSAM"/>
</dbReference>
<evidence type="ECO:0000313" key="10">
    <source>
        <dbReference type="EMBL" id="ACZ62522.1"/>
    </source>
</evidence>
<proteinExistence type="predicted"/>
<dbReference type="GO" id="GO:0051539">
    <property type="term" value="F:4 iron, 4 sulfur cluster binding"/>
    <property type="evidence" value="ECO:0007669"/>
    <property type="project" value="UniProtKB-KW"/>
</dbReference>
<dbReference type="GO" id="GO:0031419">
    <property type="term" value="F:cobalamin binding"/>
    <property type="evidence" value="ECO:0007669"/>
    <property type="project" value="InterPro"/>
</dbReference>
<keyword evidence="3" id="KW-0808">Transferase</keyword>
<dbReference type="Proteomes" id="UP000002506">
    <property type="component" value="Chromosome"/>
</dbReference>
<dbReference type="RefSeq" id="WP_012882657.1">
    <property type="nucleotide sequence ID" value="NC_013552.1"/>
</dbReference>
<comment type="cofactor">
    <cofactor evidence="1">
        <name>[4Fe-4S] cluster</name>
        <dbReference type="ChEBI" id="CHEBI:49883"/>
    </cofactor>
</comment>
<dbReference type="InterPro" id="IPR058240">
    <property type="entry name" value="rSAM_sf"/>
</dbReference>
<dbReference type="Pfam" id="PF02310">
    <property type="entry name" value="B12-binding"/>
    <property type="match status" value="1"/>
</dbReference>
<evidence type="ECO:0000256" key="6">
    <source>
        <dbReference type="ARBA" id="ARBA00023004"/>
    </source>
</evidence>
<dbReference type="AlphaFoldDB" id="D2BJM2"/>
<dbReference type="PANTHER" id="PTHR43409">
    <property type="entry name" value="ANAEROBIC MAGNESIUM-PROTOPORPHYRIN IX MONOMETHYL ESTER CYCLASE-RELATED"/>
    <property type="match status" value="1"/>
</dbReference>
<dbReference type="SFLD" id="SFLDG01123">
    <property type="entry name" value="methyltransferase_(Class_B)"/>
    <property type="match status" value="1"/>
</dbReference>
<dbReference type="CDD" id="cd02068">
    <property type="entry name" value="radical_SAM_B12_BD"/>
    <property type="match status" value="1"/>
</dbReference>